<dbReference type="Gene3D" id="2.10.60.10">
    <property type="entry name" value="CD59"/>
    <property type="match status" value="1"/>
</dbReference>
<dbReference type="InterPro" id="IPR045860">
    <property type="entry name" value="Snake_toxin-like_sf"/>
</dbReference>
<sequence length="120" mass="12906">MMSVFFRPVMLSSKLILLLGVVLASPAACMEDKGSTSDVECVCEGLSCSDVQRCLGLQCFSSLSFKNGTALPQKGCIVGSEEVAVRCKNSQTVDTLMHCCQETLCNMNVTMEMPSTVITH</sequence>
<dbReference type="Ensembl" id="ENSCCRT00000184246.1">
    <property type="protein sequence ID" value="ENSCCRP00000136502.1"/>
    <property type="gene ID" value="ENSCCRG00000071235.1"/>
</dbReference>
<keyword evidence="3" id="KW-0472">Membrane</keyword>
<name>A0A9J7ZVG7_CYPCA</name>
<dbReference type="GO" id="GO:0004675">
    <property type="term" value="F:transmembrane receptor protein serine/threonine kinase activity"/>
    <property type="evidence" value="ECO:0007669"/>
    <property type="project" value="InterPro"/>
</dbReference>
<dbReference type="AlphaFoldDB" id="A0A9J7ZVG7"/>
<accession>A0A9J7ZVG7</accession>
<dbReference type="Pfam" id="PF01064">
    <property type="entry name" value="Activin_recp"/>
    <property type="match status" value="1"/>
</dbReference>
<evidence type="ECO:0000259" key="5">
    <source>
        <dbReference type="Pfam" id="PF01064"/>
    </source>
</evidence>
<organism evidence="6 7">
    <name type="scientific">Cyprinus carpio carpio</name>
    <dbReference type="NCBI Taxonomy" id="630221"/>
    <lineage>
        <taxon>Eukaryota</taxon>
        <taxon>Metazoa</taxon>
        <taxon>Chordata</taxon>
        <taxon>Craniata</taxon>
        <taxon>Vertebrata</taxon>
        <taxon>Euteleostomi</taxon>
        <taxon>Actinopterygii</taxon>
        <taxon>Neopterygii</taxon>
        <taxon>Teleostei</taxon>
        <taxon>Ostariophysi</taxon>
        <taxon>Cypriniformes</taxon>
        <taxon>Cyprinidae</taxon>
        <taxon>Cyprininae</taxon>
        <taxon>Cyprinus</taxon>
    </lineage>
</organism>
<feature type="domain" description="Activin types I and II receptor" evidence="5">
    <location>
        <begin position="39"/>
        <end position="108"/>
    </location>
</feature>
<dbReference type="Proteomes" id="UP001108240">
    <property type="component" value="Unplaced"/>
</dbReference>
<reference evidence="6" key="1">
    <citation type="submission" date="2025-08" db="UniProtKB">
        <authorList>
            <consortium name="Ensembl"/>
        </authorList>
    </citation>
    <scope>IDENTIFICATION</scope>
</reference>
<feature type="chain" id="PRO_5039950934" description="Activin types I and II receptor domain-containing protein" evidence="4">
    <location>
        <begin position="25"/>
        <end position="120"/>
    </location>
</feature>
<feature type="signal peptide" evidence="4">
    <location>
        <begin position="1"/>
        <end position="24"/>
    </location>
</feature>
<dbReference type="SUPFAM" id="SSF57302">
    <property type="entry name" value="Snake toxin-like"/>
    <property type="match status" value="1"/>
</dbReference>
<comment type="subcellular location">
    <subcellularLocation>
        <location evidence="1">Membrane</location>
    </subcellularLocation>
</comment>
<proteinExistence type="predicted"/>
<dbReference type="CDD" id="cd23535">
    <property type="entry name" value="TFP_LU_ECD_ALK2"/>
    <property type="match status" value="1"/>
</dbReference>
<protein>
    <recommendedName>
        <fullName evidence="5">Activin types I and II receptor domain-containing protein</fullName>
    </recommendedName>
</protein>
<reference evidence="6" key="2">
    <citation type="submission" date="2025-09" db="UniProtKB">
        <authorList>
            <consortium name="Ensembl"/>
        </authorList>
    </citation>
    <scope>IDENTIFICATION</scope>
</reference>
<evidence type="ECO:0000256" key="4">
    <source>
        <dbReference type="SAM" id="SignalP"/>
    </source>
</evidence>
<evidence type="ECO:0000256" key="1">
    <source>
        <dbReference type="ARBA" id="ARBA00004370"/>
    </source>
</evidence>
<keyword evidence="7" id="KW-1185">Reference proteome</keyword>
<evidence type="ECO:0000256" key="2">
    <source>
        <dbReference type="ARBA" id="ARBA00022729"/>
    </source>
</evidence>
<evidence type="ECO:0000313" key="7">
    <source>
        <dbReference type="Proteomes" id="UP001108240"/>
    </source>
</evidence>
<keyword evidence="2 4" id="KW-0732">Signal</keyword>
<evidence type="ECO:0000256" key="3">
    <source>
        <dbReference type="ARBA" id="ARBA00023136"/>
    </source>
</evidence>
<evidence type="ECO:0000313" key="6">
    <source>
        <dbReference type="Ensembl" id="ENSCCRP00000136502.1"/>
    </source>
</evidence>
<dbReference type="InterPro" id="IPR000472">
    <property type="entry name" value="Activin_recp"/>
</dbReference>
<dbReference type="GO" id="GO:0016020">
    <property type="term" value="C:membrane"/>
    <property type="evidence" value="ECO:0007669"/>
    <property type="project" value="UniProtKB-SubCell"/>
</dbReference>